<dbReference type="EMBL" id="JACBAG010001790">
    <property type="protein sequence ID" value="KAF7182137.1"/>
    <property type="molecule type" value="Genomic_DNA"/>
</dbReference>
<feature type="region of interest" description="Disordered" evidence="1">
    <location>
        <begin position="1"/>
        <end position="21"/>
    </location>
</feature>
<feature type="transmembrane region" description="Helical" evidence="2">
    <location>
        <begin position="321"/>
        <end position="341"/>
    </location>
</feature>
<comment type="caution">
    <text evidence="3">The sequence shown here is derived from an EMBL/GenBank/DDBJ whole genome shotgun (WGS) entry which is preliminary data.</text>
</comment>
<feature type="transmembrane region" description="Helical" evidence="2">
    <location>
        <begin position="347"/>
        <end position="368"/>
    </location>
</feature>
<keyword evidence="2" id="KW-1133">Transmembrane helix</keyword>
<dbReference type="Proteomes" id="UP000641853">
    <property type="component" value="Unassembled WGS sequence"/>
</dbReference>
<keyword evidence="4" id="KW-1185">Reference proteome</keyword>
<evidence type="ECO:0000256" key="2">
    <source>
        <dbReference type="SAM" id="Phobius"/>
    </source>
</evidence>
<gene>
    <name evidence="3" type="ORF">CNMCM7691_001525</name>
</gene>
<keyword evidence="2" id="KW-0472">Membrane</keyword>
<reference evidence="3" key="1">
    <citation type="submission" date="2020-06" db="EMBL/GenBank/DDBJ databases">
        <title>Draft genome sequences of strains closely related to Aspergillus parafelis and Aspergillus hiratsukae.</title>
        <authorList>
            <person name="Dos Santos R.A.C."/>
            <person name="Rivero-Menendez O."/>
            <person name="Steenwyk J.L."/>
            <person name="Mead M.E."/>
            <person name="Goldman G.H."/>
            <person name="Alastruey-Izquierdo A."/>
            <person name="Rokas A."/>
        </authorList>
    </citation>
    <scope>NUCLEOTIDE SEQUENCE</scope>
    <source>
        <strain evidence="3">CNM-CM7691</strain>
    </source>
</reference>
<dbReference type="AlphaFoldDB" id="A0A8H6R1V7"/>
<proteinExistence type="predicted"/>
<organism evidence="3 4">
    <name type="scientific">Aspergillus felis</name>
    <dbReference type="NCBI Taxonomy" id="1287682"/>
    <lineage>
        <taxon>Eukaryota</taxon>
        <taxon>Fungi</taxon>
        <taxon>Dikarya</taxon>
        <taxon>Ascomycota</taxon>
        <taxon>Pezizomycotina</taxon>
        <taxon>Eurotiomycetes</taxon>
        <taxon>Eurotiomycetidae</taxon>
        <taxon>Eurotiales</taxon>
        <taxon>Aspergillaceae</taxon>
        <taxon>Aspergillus</taxon>
        <taxon>Aspergillus subgen. Fumigati</taxon>
    </lineage>
</organism>
<keyword evidence="2" id="KW-0812">Transmembrane</keyword>
<protein>
    <submittedName>
        <fullName evidence="3">Uncharacterized protein</fullName>
    </submittedName>
</protein>
<evidence type="ECO:0000256" key="1">
    <source>
        <dbReference type="SAM" id="MobiDB-lite"/>
    </source>
</evidence>
<name>A0A8H6R1V7_9EURO</name>
<evidence type="ECO:0000313" key="3">
    <source>
        <dbReference type="EMBL" id="KAF7182137.1"/>
    </source>
</evidence>
<accession>A0A8H6R1V7</accession>
<sequence length="370" mass="42295">MSTFSITPDIERHETSRTTTEEDRSAITRWLNWCSGGWEKITSPFRLMLRPVAFEKSGSAEFVMDVHKRAAQCCFICLQSRNGPYAVQVPCIRPKEPRVIRRIVAKDPQVNGGKVYEKLGDKEKAFECDAAIWARMKEVYYADKGKWKTWLPFYGPTSVREVEFQFVGTEERNRRFKIFGVKPVDVERLRQEADTIIASAPGEVDFDYGNGCMGSFHSTKCEKSLEYDRPCILETANEARQRKRKLDMLHLLKDCIREPMTANGLRTLEGMAQDSCIYELEREDRITIPQRDRPYDQTDKLRGIELTMGWQLDRIASEVPLYIAGSWLSVVIIWLCVGAWAGAASDWATAMTFGQLLAASVSLIVFSARE</sequence>
<feature type="compositionally biased region" description="Basic and acidic residues" evidence="1">
    <location>
        <begin position="9"/>
        <end position="21"/>
    </location>
</feature>
<evidence type="ECO:0000313" key="4">
    <source>
        <dbReference type="Proteomes" id="UP000641853"/>
    </source>
</evidence>